<accession>A0AAP0JZX6</accession>
<evidence type="ECO:0000313" key="2">
    <source>
        <dbReference type="EMBL" id="KAK9142037.1"/>
    </source>
</evidence>
<dbReference type="AlphaFoldDB" id="A0AAP0JZX6"/>
<reference evidence="2 3" key="1">
    <citation type="submission" date="2024-01" db="EMBL/GenBank/DDBJ databases">
        <title>Genome assemblies of Stephania.</title>
        <authorList>
            <person name="Yang L."/>
        </authorList>
    </citation>
    <scope>NUCLEOTIDE SEQUENCE [LARGE SCALE GENOMIC DNA]</scope>
    <source>
        <strain evidence="2">YNDBR</strain>
        <tissue evidence="2">Leaf</tissue>
    </source>
</reference>
<protein>
    <submittedName>
        <fullName evidence="2">Uncharacterized protein</fullName>
    </submittedName>
</protein>
<keyword evidence="3" id="KW-1185">Reference proteome</keyword>
<feature type="transmembrane region" description="Helical" evidence="1">
    <location>
        <begin position="357"/>
        <end position="379"/>
    </location>
</feature>
<keyword evidence="1" id="KW-0472">Membrane</keyword>
<keyword evidence="1" id="KW-1133">Transmembrane helix</keyword>
<evidence type="ECO:0000256" key="1">
    <source>
        <dbReference type="SAM" id="Phobius"/>
    </source>
</evidence>
<feature type="transmembrane region" description="Helical" evidence="1">
    <location>
        <begin position="324"/>
        <end position="345"/>
    </location>
</feature>
<dbReference type="EMBL" id="JBBNAF010000005">
    <property type="protein sequence ID" value="KAK9142037.1"/>
    <property type="molecule type" value="Genomic_DNA"/>
</dbReference>
<sequence>MEQNTSLGRKPRIGFQWFRLHSVGTRDFSNGSPPQRAWRDETVNQSRKNLPWISGYKNKQSKVSSNGKTNSGSTSTWAESADKFLMKNGAGSESLERSRKFEAFDNVGSHQNSFKERGEIREAEAVEEEIVDDPRWDKIKSRFRRGGDRESGGETPDMRRWDKQDNWGRKTWREATDVSSVPKMVGEPVYGYKDNSVQMTENEYANMNEIPCRHIPHLPHSCSVRPSPVRHLPHSSPVRHLPHSCSVRPSPVCHLPHSATSLTLALSATSLTPALNKANPRTLRPPKNPPPFSAMKVFNVTSLPPEANPPNLPPVWLAFLKTPYVKWGIAGFALIAAYGVGIGVARHGRPHQYANTALGLGVAAIIAVIAAIITGFYYLKKGLNVWIFRGFAIVQGCLGLGLLRVVFLHFGM</sequence>
<proteinExistence type="predicted"/>
<evidence type="ECO:0000313" key="3">
    <source>
        <dbReference type="Proteomes" id="UP001420932"/>
    </source>
</evidence>
<organism evidence="2 3">
    <name type="scientific">Stephania yunnanensis</name>
    <dbReference type="NCBI Taxonomy" id="152371"/>
    <lineage>
        <taxon>Eukaryota</taxon>
        <taxon>Viridiplantae</taxon>
        <taxon>Streptophyta</taxon>
        <taxon>Embryophyta</taxon>
        <taxon>Tracheophyta</taxon>
        <taxon>Spermatophyta</taxon>
        <taxon>Magnoliopsida</taxon>
        <taxon>Ranunculales</taxon>
        <taxon>Menispermaceae</taxon>
        <taxon>Menispermoideae</taxon>
        <taxon>Cissampelideae</taxon>
        <taxon>Stephania</taxon>
    </lineage>
</organism>
<gene>
    <name evidence="2" type="ORF">Syun_011437</name>
</gene>
<dbReference type="Proteomes" id="UP001420932">
    <property type="component" value="Unassembled WGS sequence"/>
</dbReference>
<name>A0AAP0JZX6_9MAGN</name>
<feature type="transmembrane region" description="Helical" evidence="1">
    <location>
        <begin position="385"/>
        <end position="407"/>
    </location>
</feature>
<comment type="caution">
    <text evidence="2">The sequence shown here is derived from an EMBL/GenBank/DDBJ whole genome shotgun (WGS) entry which is preliminary data.</text>
</comment>
<keyword evidence="1" id="KW-0812">Transmembrane</keyword>